<organism evidence="1">
    <name type="scientific">mine drainage metagenome</name>
    <dbReference type="NCBI Taxonomy" id="410659"/>
    <lineage>
        <taxon>unclassified sequences</taxon>
        <taxon>metagenomes</taxon>
        <taxon>ecological metagenomes</taxon>
    </lineage>
</organism>
<comment type="caution">
    <text evidence="1">The sequence shown here is derived from an EMBL/GenBank/DDBJ whole genome shotgun (WGS) entry which is preliminary data.</text>
</comment>
<accession>E6PCM6</accession>
<dbReference type="EMBL" id="CABL01000001">
    <property type="protein sequence ID" value="CBH74210.1"/>
    <property type="molecule type" value="Genomic_DNA"/>
</dbReference>
<name>E6PCM6_9ZZZZ</name>
<proteinExistence type="predicted"/>
<protein>
    <submittedName>
        <fullName evidence="1">Uncharacterized protein</fullName>
    </submittedName>
</protein>
<evidence type="ECO:0000313" key="1">
    <source>
        <dbReference type="EMBL" id="CBH74210.1"/>
    </source>
</evidence>
<reference evidence="1" key="1">
    <citation type="submission" date="2009-10" db="EMBL/GenBank/DDBJ databases">
        <title>Diversity of trophic interactions inside an arsenic-rich microbial ecosystem.</title>
        <authorList>
            <person name="Bertin P.N."/>
            <person name="Heinrich-Salmeron A."/>
            <person name="Pelletier E."/>
            <person name="Goulhen-Chollet F."/>
            <person name="Arsene-Ploetze F."/>
            <person name="Gallien S."/>
            <person name="Calteau A."/>
            <person name="Vallenet D."/>
            <person name="Casiot C."/>
            <person name="Chane-Woon-Ming B."/>
            <person name="Giloteaux L."/>
            <person name="Barakat M."/>
            <person name="Bonnefoy V."/>
            <person name="Bruneel O."/>
            <person name="Chandler M."/>
            <person name="Cleiss J."/>
            <person name="Duran R."/>
            <person name="Elbaz-Poulichet F."/>
            <person name="Fonknechten N."/>
            <person name="Lauga B."/>
            <person name="Mornico D."/>
            <person name="Ortet P."/>
            <person name="Schaeffer C."/>
            <person name="Siguier P."/>
            <person name="Alexander Thil Smith A."/>
            <person name="Van Dorsselaer A."/>
            <person name="Weissenbach J."/>
            <person name="Medigue C."/>
            <person name="Le Paslier D."/>
        </authorList>
    </citation>
    <scope>NUCLEOTIDE SEQUENCE</scope>
</reference>
<dbReference type="AlphaFoldDB" id="E6PCM6"/>
<gene>
    <name evidence="1" type="ORF">CARN1_2097</name>
</gene>
<sequence length="100" mass="11335">MRRIEREALQRSPESAYNDPLAAIAPHVAEIELEAPPFSPDRPEWTRDALTLSRRAREYIARVRPIALKVLTFWDHVARSIAVDGARIAIDASGSYRLAR</sequence>